<protein>
    <submittedName>
        <fullName evidence="1">Uncharacterized protein</fullName>
    </submittedName>
</protein>
<reference evidence="1" key="1">
    <citation type="submission" date="2020-04" db="EMBL/GenBank/DDBJ databases">
        <authorList>
            <person name="Chiriac C."/>
            <person name="Salcher M."/>
            <person name="Ghai R."/>
            <person name="Kavagutti S V."/>
        </authorList>
    </citation>
    <scope>NUCLEOTIDE SEQUENCE</scope>
</reference>
<proteinExistence type="predicted"/>
<name>A0A6J5N771_9CAUD</name>
<organism evidence="1">
    <name type="scientific">uncultured Caudovirales phage</name>
    <dbReference type="NCBI Taxonomy" id="2100421"/>
    <lineage>
        <taxon>Viruses</taxon>
        <taxon>Duplodnaviria</taxon>
        <taxon>Heunggongvirae</taxon>
        <taxon>Uroviricota</taxon>
        <taxon>Caudoviricetes</taxon>
        <taxon>Peduoviridae</taxon>
        <taxon>Maltschvirus</taxon>
        <taxon>Maltschvirus maltsch</taxon>
    </lineage>
</organism>
<gene>
    <name evidence="1" type="ORF">UFOVP625_31</name>
</gene>
<sequence>MAYTTLSVAYVNGDVFSAGDINNTNTVVNALSNGINQVLVAAKGDILTGSAANTLVKNTVGSNNTVLYANSAAASGGGVSWGSITNAMIDASAGIVDTKLATITTANKVANSATTATSANTASAIVARDASGNFTATTITATTIVCTSAYTRGTVSGFTPTSAKVHISSSAPSSPAAGDIWFQI</sequence>
<accession>A0A6J5N771</accession>
<dbReference type="EMBL" id="LR796600">
    <property type="protein sequence ID" value="CAB4153871.1"/>
    <property type="molecule type" value="Genomic_DNA"/>
</dbReference>
<evidence type="ECO:0000313" key="1">
    <source>
        <dbReference type="EMBL" id="CAB4153871.1"/>
    </source>
</evidence>